<dbReference type="PANTHER" id="PTHR43083">
    <property type="entry name" value="MANNAN POLYMERASE II"/>
    <property type="match status" value="1"/>
</dbReference>
<dbReference type="GO" id="GO:0006487">
    <property type="term" value="P:protein N-linked glycosylation"/>
    <property type="evidence" value="ECO:0007669"/>
    <property type="project" value="TreeGrafter"/>
</dbReference>
<dbReference type="PANTHER" id="PTHR43083:SF4">
    <property type="entry name" value="N-GLYCOSYL-TRANSFERASE (AFU_ORTHOLOGUE AFUA_4G06870)"/>
    <property type="match status" value="1"/>
</dbReference>
<evidence type="ECO:0000256" key="1">
    <source>
        <dbReference type="ARBA" id="ARBA00004323"/>
    </source>
</evidence>
<keyword evidence="6" id="KW-0472">Membrane</keyword>
<evidence type="ECO:0000256" key="4">
    <source>
        <dbReference type="ARBA" id="ARBA00022989"/>
    </source>
</evidence>
<evidence type="ECO:0000256" key="6">
    <source>
        <dbReference type="ARBA" id="ARBA00023136"/>
    </source>
</evidence>
<keyword evidence="8" id="KW-0808">Transferase</keyword>
<evidence type="ECO:0000313" key="8">
    <source>
        <dbReference type="EMBL" id="ODV89613.1"/>
    </source>
</evidence>
<keyword evidence="9" id="KW-1185">Reference proteome</keyword>
<keyword evidence="2" id="KW-0812">Transmembrane</keyword>
<organism evidence="8 9">
    <name type="scientific">Tortispora caseinolytica NRRL Y-17796</name>
    <dbReference type="NCBI Taxonomy" id="767744"/>
    <lineage>
        <taxon>Eukaryota</taxon>
        <taxon>Fungi</taxon>
        <taxon>Dikarya</taxon>
        <taxon>Ascomycota</taxon>
        <taxon>Saccharomycotina</taxon>
        <taxon>Trigonopsidomycetes</taxon>
        <taxon>Trigonopsidales</taxon>
        <taxon>Trigonopsidaceae</taxon>
        <taxon>Tortispora</taxon>
    </lineage>
</organism>
<dbReference type="InterPro" id="IPR029044">
    <property type="entry name" value="Nucleotide-diphossugar_trans"/>
</dbReference>
<keyword evidence="3" id="KW-0735">Signal-anchor</keyword>
<dbReference type="GO" id="GO:0000136">
    <property type="term" value="C:mannan polymerase complex"/>
    <property type="evidence" value="ECO:0007669"/>
    <property type="project" value="TreeGrafter"/>
</dbReference>
<protein>
    <submittedName>
        <fullName evidence="8">Glycosyltransferase family 62 protein</fullName>
    </submittedName>
</protein>
<keyword evidence="4" id="KW-1133">Transmembrane helix</keyword>
<reference evidence="9" key="1">
    <citation type="submission" date="2016-02" db="EMBL/GenBank/DDBJ databases">
        <title>Comparative genomics of biotechnologically important yeasts.</title>
        <authorList>
            <consortium name="DOE Joint Genome Institute"/>
            <person name="Riley R."/>
            <person name="Haridas S."/>
            <person name="Wolfe K.H."/>
            <person name="Lopes M.R."/>
            <person name="Hittinger C.T."/>
            <person name="Goker M."/>
            <person name="Salamov A."/>
            <person name="Wisecaver J."/>
            <person name="Long T.M."/>
            <person name="Aerts A.L."/>
            <person name="Barry K."/>
            <person name="Choi C."/>
            <person name="Clum A."/>
            <person name="Coughlan A.Y."/>
            <person name="Deshpande S."/>
            <person name="Douglass A.P."/>
            <person name="Hanson S.J."/>
            <person name="Klenk H.-P."/>
            <person name="Labutti K."/>
            <person name="Lapidus A."/>
            <person name="Lindquist E."/>
            <person name="Lipzen A."/>
            <person name="Meier-Kolthoff J.P."/>
            <person name="Ohm R.A."/>
            <person name="Otillar R.P."/>
            <person name="Pangilinan J."/>
            <person name="Peng Y."/>
            <person name="Rokas A."/>
            <person name="Rosa C.A."/>
            <person name="Scheuner C."/>
            <person name="Sibirny A.A."/>
            <person name="Slot J.C."/>
            <person name="Stielow J.B."/>
            <person name="Sun H."/>
            <person name="Kurtzman C.P."/>
            <person name="Blackwell M."/>
            <person name="Jeffries T.W."/>
            <person name="Grigoriev I.V."/>
        </authorList>
    </citation>
    <scope>NUCLEOTIDE SEQUENCE [LARGE SCALE GENOMIC DNA]</scope>
    <source>
        <strain evidence="9">NRRL Y-17796</strain>
    </source>
</reference>
<name>A0A1E4TD22_9ASCO</name>
<evidence type="ECO:0000256" key="2">
    <source>
        <dbReference type="ARBA" id="ARBA00022692"/>
    </source>
</evidence>
<comment type="similarity">
    <text evidence="7">Belongs to the ANP1/MMN9/VAN1 family.</text>
</comment>
<dbReference type="AlphaFoldDB" id="A0A1E4TD22"/>
<sequence length="339" mass="38765">MSPVDVDPSLLAAGFRSNSPVVYNPSRPIMIGDVNDYAAAIYDLNNLTASAQAKSYGEKVLILTPLKDAVPYLAKYFELISQITYPHELIDIGFLVSDSSDETKAVLALEIKRIQQSSKRFRNFITIYKDFGVIGQTEDVEERHAYEFQGVRRKAMAKARNFLLYSTLLHDHSWVLWRDVDVVESPATIIEDLTSHDTDIVVPNIWFHRYHNGKDIEGRYDYNAWIESETALELQKHLDRDFIIAEGYPDKIKTDRTYMCRMGDWRADQSEEIELDGVGGVIIMVKADLHRAGINFPSYAFENQAETEGFAKMAKRAGYRVVGLPNYVVWHIDTEERPK</sequence>
<gene>
    <name evidence="8" type="ORF">CANCADRAFT_4231</name>
</gene>
<proteinExistence type="inferred from homology"/>
<dbReference type="EMBL" id="KV453843">
    <property type="protein sequence ID" value="ODV89613.1"/>
    <property type="molecule type" value="Genomic_DNA"/>
</dbReference>
<dbReference type="FunFam" id="3.90.550.10:FF:000017">
    <property type="entry name" value="Mannan polymerase II complex ANP1 subunit"/>
    <property type="match status" value="1"/>
</dbReference>
<dbReference type="Proteomes" id="UP000095023">
    <property type="component" value="Unassembled WGS sequence"/>
</dbReference>
<dbReference type="Gene3D" id="3.90.550.10">
    <property type="entry name" value="Spore Coat Polysaccharide Biosynthesis Protein SpsA, Chain A"/>
    <property type="match status" value="1"/>
</dbReference>
<keyword evidence="5" id="KW-0333">Golgi apparatus</keyword>
<dbReference type="Pfam" id="PF03452">
    <property type="entry name" value="Anp1"/>
    <property type="match status" value="1"/>
</dbReference>
<comment type="subcellular location">
    <subcellularLocation>
        <location evidence="1">Golgi apparatus membrane</location>
        <topology evidence="1">Single-pass type II membrane protein</topology>
    </subcellularLocation>
</comment>
<evidence type="ECO:0000256" key="3">
    <source>
        <dbReference type="ARBA" id="ARBA00022968"/>
    </source>
</evidence>
<evidence type="ECO:0000256" key="7">
    <source>
        <dbReference type="ARBA" id="ARBA00037964"/>
    </source>
</evidence>
<dbReference type="GO" id="GO:0000009">
    <property type="term" value="F:alpha-1,6-mannosyltransferase activity"/>
    <property type="evidence" value="ECO:0007669"/>
    <property type="project" value="TreeGrafter"/>
</dbReference>
<dbReference type="OrthoDB" id="204164at2759"/>
<dbReference type="GO" id="GO:0000032">
    <property type="term" value="P:cell wall mannoprotein biosynthetic process"/>
    <property type="evidence" value="ECO:0007669"/>
    <property type="project" value="TreeGrafter"/>
</dbReference>
<accession>A0A1E4TD22</accession>
<dbReference type="InterPro" id="IPR052086">
    <property type="entry name" value="Mannan_Polymerase_Subunit"/>
</dbReference>
<evidence type="ECO:0000313" key="9">
    <source>
        <dbReference type="Proteomes" id="UP000095023"/>
    </source>
</evidence>
<evidence type="ECO:0000256" key="5">
    <source>
        <dbReference type="ARBA" id="ARBA00023034"/>
    </source>
</evidence>
<dbReference type="SUPFAM" id="SSF53448">
    <property type="entry name" value="Nucleotide-diphospho-sugar transferases"/>
    <property type="match status" value="1"/>
</dbReference>